<dbReference type="AlphaFoldDB" id="E1TA95"/>
<dbReference type="KEGG" id="bgf:BC1003_0758"/>
<proteinExistence type="predicted"/>
<dbReference type="HOGENOM" id="CLU_3363882_0_0_4"/>
<reference evidence="1" key="1">
    <citation type="submission" date="2010-09" db="EMBL/GenBank/DDBJ databases">
        <title>Complete sequence of chromosome1 of Burkholderia sp. CCGE1003.</title>
        <authorList>
            <consortium name="US DOE Joint Genome Institute"/>
            <person name="Lucas S."/>
            <person name="Copeland A."/>
            <person name="Lapidus A."/>
            <person name="Cheng J.-F."/>
            <person name="Bruce D."/>
            <person name="Goodwin L."/>
            <person name="Pitluck S."/>
            <person name="Daligault H."/>
            <person name="Davenport K."/>
            <person name="Detter J.C."/>
            <person name="Han C."/>
            <person name="Tapia R."/>
            <person name="Land M."/>
            <person name="Hauser L."/>
            <person name="Jeffries C."/>
            <person name="Kyrpides N."/>
            <person name="Ivanova N."/>
            <person name="Ovchinnikova G."/>
            <person name="Martinez-Romero E."/>
            <person name="Rogel M.A."/>
            <person name="Auchtung J."/>
            <person name="Tiedje J.M."/>
            <person name="Woyke T."/>
        </authorList>
    </citation>
    <scope>NUCLEOTIDE SEQUENCE</scope>
    <source>
        <strain evidence="1">CCGE1003</strain>
    </source>
</reference>
<protein>
    <submittedName>
        <fullName evidence="1">Uncharacterized protein</fullName>
    </submittedName>
</protein>
<evidence type="ECO:0000313" key="1">
    <source>
        <dbReference type="EMBL" id="ADN56747.1"/>
    </source>
</evidence>
<gene>
    <name evidence="1" type="ordered locus">BC1003_0758</name>
</gene>
<name>E1TA95_BURSG</name>
<sequence>MTIWPRFVLVECLAARGGGSIGPYVCLVLSTLLKL</sequence>
<accession>E1TA95</accession>
<organism evidence="1">
    <name type="scientific">Burkholderia sp. (strain CCGE1003)</name>
    <dbReference type="NCBI Taxonomy" id="640512"/>
    <lineage>
        <taxon>Bacteria</taxon>
        <taxon>Pseudomonadati</taxon>
        <taxon>Pseudomonadota</taxon>
        <taxon>Betaproteobacteria</taxon>
        <taxon>Burkholderiales</taxon>
        <taxon>Burkholderiaceae</taxon>
        <taxon>Burkholderia</taxon>
    </lineage>
</organism>
<dbReference type="EMBL" id="CP002217">
    <property type="protein sequence ID" value="ADN56747.1"/>
    <property type="molecule type" value="Genomic_DNA"/>
</dbReference>